<accession>A0ABU0MAE9</accession>
<reference evidence="2 3" key="1">
    <citation type="submission" date="2023-07" db="EMBL/GenBank/DDBJ databases">
        <title>Genomic Encyclopedia of Type Strains, Phase IV (KMG-IV): sequencing the most valuable type-strain genomes for metagenomic binning, comparative biology and taxonomic classification.</title>
        <authorList>
            <person name="Goeker M."/>
        </authorList>
    </citation>
    <scope>NUCLEOTIDE SEQUENCE [LARGE SCALE GENOMIC DNA]</scope>
    <source>
        <strain evidence="2 3">B1-1</strain>
    </source>
</reference>
<name>A0ABU0MAE9_9HYPH</name>
<feature type="region of interest" description="Disordered" evidence="1">
    <location>
        <begin position="46"/>
        <end position="73"/>
    </location>
</feature>
<evidence type="ECO:0000313" key="3">
    <source>
        <dbReference type="Proteomes" id="UP001223743"/>
    </source>
</evidence>
<sequence>MGEAPQHLFVGGRGVLERRRQEGIVRTANGASVTDSRLSLRQATKSAAPSLRTAMGSPSAIGMSVESRVSRAP</sequence>
<organism evidence="2 3">
    <name type="scientific">Kaistia geumhonensis</name>
    <dbReference type="NCBI Taxonomy" id="410839"/>
    <lineage>
        <taxon>Bacteria</taxon>
        <taxon>Pseudomonadati</taxon>
        <taxon>Pseudomonadota</taxon>
        <taxon>Alphaproteobacteria</taxon>
        <taxon>Hyphomicrobiales</taxon>
        <taxon>Kaistiaceae</taxon>
        <taxon>Kaistia</taxon>
    </lineage>
</organism>
<proteinExistence type="predicted"/>
<keyword evidence="3" id="KW-1185">Reference proteome</keyword>
<evidence type="ECO:0000313" key="2">
    <source>
        <dbReference type="EMBL" id="MDQ0517943.1"/>
    </source>
</evidence>
<dbReference type="EMBL" id="JAUSWJ010000001">
    <property type="protein sequence ID" value="MDQ0517943.1"/>
    <property type="molecule type" value="Genomic_DNA"/>
</dbReference>
<dbReference type="Proteomes" id="UP001223743">
    <property type="component" value="Unassembled WGS sequence"/>
</dbReference>
<evidence type="ECO:0000256" key="1">
    <source>
        <dbReference type="SAM" id="MobiDB-lite"/>
    </source>
</evidence>
<protein>
    <submittedName>
        <fullName evidence="2">Uncharacterized protein</fullName>
    </submittedName>
</protein>
<gene>
    <name evidence="2" type="ORF">QO015_003556</name>
</gene>
<comment type="caution">
    <text evidence="2">The sequence shown here is derived from an EMBL/GenBank/DDBJ whole genome shotgun (WGS) entry which is preliminary data.</text>
</comment>